<dbReference type="EMBL" id="DSBX01000142">
    <property type="protein sequence ID" value="HDQ99380.1"/>
    <property type="molecule type" value="Genomic_DNA"/>
</dbReference>
<comment type="caution">
    <text evidence="2">The sequence shown here is derived from an EMBL/GenBank/DDBJ whole genome shotgun (WGS) entry which is preliminary data.</text>
</comment>
<dbReference type="InterPro" id="IPR008984">
    <property type="entry name" value="SMAD_FHA_dom_sf"/>
</dbReference>
<dbReference type="AlphaFoldDB" id="A0A7V0XF84"/>
<sequence>MAGRTTGRLRVVRGPDRDLSADVCDQMIVGREDSAGFRLSDRDVSRQHFRIVMRQEGLELEDLGSSNGTKVNGRHVSFRPLVPGDRIEAGNTELVYELPGYRKPLPLPLLVGLGLV</sequence>
<gene>
    <name evidence="2" type="ORF">ENN51_03730</name>
</gene>
<protein>
    <submittedName>
        <fullName evidence="2">FHA domain-containing protein</fullName>
    </submittedName>
</protein>
<feature type="domain" description="FHA" evidence="1">
    <location>
        <begin position="27"/>
        <end position="76"/>
    </location>
</feature>
<dbReference type="PROSITE" id="PS50006">
    <property type="entry name" value="FHA_DOMAIN"/>
    <property type="match status" value="1"/>
</dbReference>
<dbReference type="SMART" id="SM00240">
    <property type="entry name" value="FHA"/>
    <property type="match status" value="1"/>
</dbReference>
<organism evidence="2">
    <name type="scientific">candidate division WOR-3 bacterium</name>
    <dbReference type="NCBI Taxonomy" id="2052148"/>
    <lineage>
        <taxon>Bacteria</taxon>
        <taxon>Bacteria division WOR-3</taxon>
    </lineage>
</organism>
<dbReference type="InterPro" id="IPR000253">
    <property type="entry name" value="FHA_dom"/>
</dbReference>
<dbReference type="CDD" id="cd00060">
    <property type="entry name" value="FHA"/>
    <property type="match status" value="1"/>
</dbReference>
<evidence type="ECO:0000259" key="1">
    <source>
        <dbReference type="PROSITE" id="PS50006"/>
    </source>
</evidence>
<proteinExistence type="predicted"/>
<feature type="non-terminal residue" evidence="2">
    <location>
        <position position="116"/>
    </location>
</feature>
<dbReference type="Proteomes" id="UP000885672">
    <property type="component" value="Unassembled WGS sequence"/>
</dbReference>
<dbReference type="InterPro" id="IPR050923">
    <property type="entry name" value="Cell_Proc_Reg/RNA_Proc"/>
</dbReference>
<reference evidence="2" key="1">
    <citation type="journal article" date="2020" name="mSystems">
        <title>Genome- and Community-Level Interaction Insights into Carbon Utilization and Element Cycling Functions of Hydrothermarchaeota in Hydrothermal Sediment.</title>
        <authorList>
            <person name="Zhou Z."/>
            <person name="Liu Y."/>
            <person name="Xu W."/>
            <person name="Pan J."/>
            <person name="Luo Z.H."/>
            <person name="Li M."/>
        </authorList>
    </citation>
    <scope>NUCLEOTIDE SEQUENCE [LARGE SCALE GENOMIC DNA]</scope>
    <source>
        <strain evidence="2">SpSt-1182</strain>
    </source>
</reference>
<dbReference type="Pfam" id="PF00498">
    <property type="entry name" value="FHA"/>
    <property type="match status" value="1"/>
</dbReference>
<dbReference type="SUPFAM" id="SSF49879">
    <property type="entry name" value="SMAD/FHA domain"/>
    <property type="match status" value="1"/>
</dbReference>
<evidence type="ECO:0000313" key="2">
    <source>
        <dbReference type="EMBL" id="HDQ99380.1"/>
    </source>
</evidence>
<dbReference type="PANTHER" id="PTHR23308">
    <property type="entry name" value="NUCLEAR INHIBITOR OF PROTEIN PHOSPHATASE-1"/>
    <property type="match status" value="1"/>
</dbReference>
<accession>A0A7V0XF84</accession>
<name>A0A7V0XF84_UNCW3</name>
<dbReference type="Gene3D" id="2.60.200.20">
    <property type="match status" value="1"/>
</dbReference>